<dbReference type="Gene3D" id="3.10.20.370">
    <property type="match status" value="1"/>
</dbReference>
<evidence type="ECO:0000259" key="7">
    <source>
        <dbReference type="Pfam" id="PF17917"/>
    </source>
</evidence>
<evidence type="ECO:0000256" key="3">
    <source>
        <dbReference type="ARBA" id="ARBA00022722"/>
    </source>
</evidence>
<dbReference type="EMBL" id="CACVKT020003784">
    <property type="protein sequence ID" value="CAC5385857.1"/>
    <property type="molecule type" value="Genomic_DNA"/>
</dbReference>
<protein>
    <recommendedName>
        <fullName evidence="7">Reverse transcriptase RNase H-like domain-containing protein</fullName>
    </recommendedName>
</protein>
<dbReference type="InterPro" id="IPR041373">
    <property type="entry name" value="RT_RNaseH"/>
</dbReference>
<keyword evidence="2" id="KW-0548">Nucleotidyltransferase</keyword>
<keyword evidence="4" id="KW-0255">Endonuclease</keyword>
<dbReference type="Pfam" id="PF17917">
    <property type="entry name" value="RT_RNaseH"/>
    <property type="match status" value="1"/>
</dbReference>
<dbReference type="OrthoDB" id="116078at2759"/>
<evidence type="ECO:0000256" key="2">
    <source>
        <dbReference type="ARBA" id="ARBA00022695"/>
    </source>
</evidence>
<dbReference type="AlphaFoldDB" id="A0A6J8BUA5"/>
<reference evidence="8 9" key="1">
    <citation type="submission" date="2020-06" db="EMBL/GenBank/DDBJ databases">
        <authorList>
            <person name="Li R."/>
            <person name="Bekaert M."/>
        </authorList>
    </citation>
    <scope>NUCLEOTIDE SEQUENCE [LARGE SCALE GENOMIC DNA]</scope>
    <source>
        <strain evidence="9">wild</strain>
    </source>
</reference>
<feature type="domain" description="Reverse transcriptase RNase H-like" evidence="7">
    <location>
        <begin position="94"/>
        <end position="192"/>
    </location>
</feature>
<evidence type="ECO:0000256" key="6">
    <source>
        <dbReference type="ARBA" id="ARBA00022918"/>
    </source>
</evidence>
<dbReference type="CDD" id="cd09274">
    <property type="entry name" value="RNase_HI_RT_Ty3"/>
    <property type="match status" value="1"/>
</dbReference>
<proteinExistence type="predicted"/>
<dbReference type="GO" id="GO:0004519">
    <property type="term" value="F:endonuclease activity"/>
    <property type="evidence" value="ECO:0007669"/>
    <property type="project" value="UniProtKB-KW"/>
</dbReference>
<keyword evidence="3" id="KW-0540">Nuclease</keyword>
<organism evidence="8 9">
    <name type="scientific">Mytilus coruscus</name>
    <name type="common">Sea mussel</name>
    <dbReference type="NCBI Taxonomy" id="42192"/>
    <lineage>
        <taxon>Eukaryota</taxon>
        <taxon>Metazoa</taxon>
        <taxon>Spiralia</taxon>
        <taxon>Lophotrochozoa</taxon>
        <taxon>Mollusca</taxon>
        <taxon>Bivalvia</taxon>
        <taxon>Autobranchia</taxon>
        <taxon>Pteriomorphia</taxon>
        <taxon>Mytilida</taxon>
        <taxon>Mytiloidea</taxon>
        <taxon>Mytilidae</taxon>
        <taxon>Mytilinae</taxon>
        <taxon>Mytilus</taxon>
    </lineage>
</organism>
<evidence type="ECO:0000256" key="4">
    <source>
        <dbReference type="ARBA" id="ARBA00022759"/>
    </source>
</evidence>
<evidence type="ECO:0000256" key="1">
    <source>
        <dbReference type="ARBA" id="ARBA00022679"/>
    </source>
</evidence>
<dbReference type="FunFam" id="3.10.20.370:FF:000001">
    <property type="entry name" value="Retrovirus-related Pol polyprotein from transposon 17.6-like protein"/>
    <property type="match status" value="1"/>
</dbReference>
<sequence>MIKNVKEDNLRVPSHLTDLLDSCSEDLSTDEKGKVSNLLNKFQEVFSKHEFDIGLTDLVEHSIDTEACQDAFQEIKDTLSSDVIMAYPREEGESILDVDASGHGIGAVLSQIQNQQEKVIAYGSRILNKAERNYCVTDKELLALRYFVEYYRQYLLGRKFKIRTGHQALIWLFSLKEPKDRIARWIEILSPFDFSVEYGKKSTKMQIPCPDCVTRLAIVTVVIKICLNP</sequence>
<dbReference type="GO" id="GO:0016787">
    <property type="term" value="F:hydrolase activity"/>
    <property type="evidence" value="ECO:0007669"/>
    <property type="project" value="UniProtKB-KW"/>
</dbReference>
<keyword evidence="9" id="KW-1185">Reference proteome</keyword>
<name>A0A6J8BUA5_MYTCO</name>
<gene>
    <name evidence="8" type="ORF">MCOR_21359</name>
</gene>
<keyword evidence="5" id="KW-0378">Hydrolase</keyword>
<evidence type="ECO:0000256" key="5">
    <source>
        <dbReference type="ARBA" id="ARBA00022801"/>
    </source>
</evidence>
<evidence type="ECO:0000313" key="8">
    <source>
        <dbReference type="EMBL" id="CAC5385857.1"/>
    </source>
</evidence>
<keyword evidence="1" id="KW-0808">Transferase</keyword>
<dbReference type="PANTHER" id="PTHR37984">
    <property type="entry name" value="PROTEIN CBG26694"/>
    <property type="match status" value="1"/>
</dbReference>
<dbReference type="SUPFAM" id="SSF56672">
    <property type="entry name" value="DNA/RNA polymerases"/>
    <property type="match status" value="1"/>
</dbReference>
<dbReference type="Proteomes" id="UP000507470">
    <property type="component" value="Unassembled WGS sequence"/>
</dbReference>
<accession>A0A6J8BUA5</accession>
<keyword evidence="6" id="KW-0695">RNA-directed DNA polymerase</keyword>
<dbReference type="GO" id="GO:0003964">
    <property type="term" value="F:RNA-directed DNA polymerase activity"/>
    <property type="evidence" value="ECO:0007669"/>
    <property type="project" value="UniProtKB-KW"/>
</dbReference>
<evidence type="ECO:0000313" key="9">
    <source>
        <dbReference type="Proteomes" id="UP000507470"/>
    </source>
</evidence>
<dbReference type="InterPro" id="IPR050951">
    <property type="entry name" value="Retrovirus_Pol_polyprotein"/>
</dbReference>
<dbReference type="PANTHER" id="PTHR37984:SF5">
    <property type="entry name" value="PROTEIN NYNRIN-LIKE"/>
    <property type="match status" value="1"/>
</dbReference>
<dbReference type="InterPro" id="IPR043502">
    <property type="entry name" value="DNA/RNA_pol_sf"/>
</dbReference>